<dbReference type="Proteomes" id="UP001565368">
    <property type="component" value="Unassembled WGS sequence"/>
</dbReference>
<protein>
    <recommendedName>
        <fullName evidence="3">F-box domain containing protein</fullName>
    </recommendedName>
</protein>
<dbReference type="GeneID" id="95981067"/>
<evidence type="ECO:0000313" key="1">
    <source>
        <dbReference type="EMBL" id="KAL1412280.1"/>
    </source>
</evidence>
<keyword evidence="2" id="KW-1185">Reference proteome</keyword>
<reference evidence="1 2" key="1">
    <citation type="submission" date="2023-08" db="EMBL/GenBank/DDBJ databases">
        <title>Annotated Genome Sequence of Vanrija albida AlHP1.</title>
        <authorList>
            <person name="Herzog R."/>
        </authorList>
    </citation>
    <scope>NUCLEOTIDE SEQUENCE [LARGE SCALE GENOMIC DNA]</scope>
    <source>
        <strain evidence="1 2">AlHP1</strain>
    </source>
</reference>
<dbReference type="RefSeq" id="XP_069212224.1">
    <property type="nucleotide sequence ID" value="XM_069348680.1"/>
</dbReference>
<comment type="caution">
    <text evidence="1">The sequence shown here is derived from an EMBL/GenBank/DDBJ whole genome shotgun (WGS) entry which is preliminary data.</text>
</comment>
<evidence type="ECO:0008006" key="3">
    <source>
        <dbReference type="Google" id="ProtNLM"/>
    </source>
</evidence>
<sequence>MALGFDYTAYPHLMDAVLASAPVPALLVLRGTSRSFRSRVDARLFGHVRVEAAGGKAPSLRDACSGHPLPSKPELVCAADVGSGRPGDTDPLSPLVRLDTLRRSGDAMYAAPSGSGTRHIPTVVDYIDLHPPPWVTLADDDGDGDGDDDDEVYGDVLGRRFSLDLGNAERWTVCYPFSVNSYTLHIRLDTASTMPKLWRYFFDGMAALSAAGSLKALTLVVHAPAEATAALLSMTLVLAIFAAQQAVTSMNSGSVTFVGVDSLGRAAARLGGDRAEVDEWLRQVRVFGQVWAPHLDTRWVSMETWRGELAGRAGLEGE</sequence>
<gene>
    <name evidence="1" type="ORF">Q8F55_000024</name>
</gene>
<accession>A0ABR3QCA8</accession>
<name>A0ABR3QCA8_9TREE</name>
<proteinExistence type="predicted"/>
<organism evidence="1 2">
    <name type="scientific">Vanrija albida</name>
    <dbReference type="NCBI Taxonomy" id="181172"/>
    <lineage>
        <taxon>Eukaryota</taxon>
        <taxon>Fungi</taxon>
        <taxon>Dikarya</taxon>
        <taxon>Basidiomycota</taxon>
        <taxon>Agaricomycotina</taxon>
        <taxon>Tremellomycetes</taxon>
        <taxon>Trichosporonales</taxon>
        <taxon>Trichosporonaceae</taxon>
        <taxon>Vanrija</taxon>
    </lineage>
</organism>
<evidence type="ECO:0000313" key="2">
    <source>
        <dbReference type="Proteomes" id="UP001565368"/>
    </source>
</evidence>
<dbReference type="EMBL" id="JBBXJM010000001">
    <property type="protein sequence ID" value="KAL1412280.1"/>
    <property type="molecule type" value="Genomic_DNA"/>
</dbReference>